<proteinExistence type="predicted"/>
<feature type="region of interest" description="Disordered" evidence="1">
    <location>
        <begin position="517"/>
        <end position="563"/>
    </location>
</feature>
<keyword evidence="3" id="KW-1185">Reference proteome</keyword>
<evidence type="ECO:0000256" key="1">
    <source>
        <dbReference type="SAM" id="MobiDB-lite"/>
    </source>
</evidence>
<reference evidence="2" key="1">
    <citation type="submission" date="2023-06" db="EMBL/GenBank/DDBJ databases">
        <title>Genome-scale phylogeny and comparative genomics of the fungal order Sordariales.</title>
        <authorList>
            <consortium name="Lawrence Berkeley National Laboratory"/>
            <person name="Hensen N."/>
            <person name="Bonometti L."/>
            <person name="Westerberg I."/>
            <person name="Brannstrom I.O."/>
            <person name="Guillou S."/>
            <person name="Cros-Aarteil S."/>
            <person name="Calhoun S."/>
            <person name="Haridas S."/>
            <person name="Kuo A."/>
            <person name="Mondo S."/>
            <person name="Pangilinan J."/>
            <person name="Riley R."/>
            <person name="Labutti K."/>
            <person name="Andreopoulos B."/>
            <person name="Lipzen A."/>
            <person name="Chen C."/>
            <person name="Yanf M."/>
            <person name="Daum C."/>
            <person name="Ng V."/>
            <person name="Clum A."/>
            <person name="Steindorff A."/>
            <person name="Ohm R."/>
            <person name="Martin F."/>
            <person name="Silar P."/>
            <person name="Natvig D."/>
            <person name="Lalanne C."/>
            <person name="Gautier V."/>
            <person name="Ament-Velasquez S.L."/>
            <person name="Kruys A."/>
            <person name="Hutchinson M.I."/>
            <person name="Powell A.J."/>
            <person name="Barry K."/>
            <person name="Miller A.N."/>
            <person name="Grigoriev I.V."/>
            <person name="Debuchy R."/>
            <person name="Gladieux P."/>
            <person name="Thoren M.H."/>
            <person name="Johannesson H."/>
        </authorList>
    </citation>
    <scope>NUCLEOTIDE SEQUENCE</scope>
    <source>
        <strain evidence="2">PSN4</strain>
    </source>
</reference>
<feature type="region of interest" description="Disordered" evidence="1">
    <location>
        <begin position="1"/>
        <end position="134"/>
    </location>
</feature>
<accession>A0AAJ0BJM2</accession>
<evidence type="ECO:0000313" key="3">
    <source>
        <dbReference type="Proteomes" id="UP001239445"/>
    </source>
</evidence>
<feature type="compositionally biased region" description="Basic and acidic residues" evidence="1">
    <location>
        <begin position="73"/>
        <end position="84"/>
    </location>
</feature>
<organism evidence="2 3">
    <name type="scientific">Echria macrotheca</name>
    <dbReference type="NCBI Taxonomy" id="438768"/>
    <lineage>
        <taxon>Eukaryota</taxon>
        <taxon>Fungi</taxon>
        <taxon>Dikarya</taxon>
        <taxon>Ascomycota</taxon>
        <taxon>Pezizomycotina</taxon>
        <taxon>Sordariomycetes</taxon>
        <taxon>Sordariomycetidae</taxon>
        <taxon>Sordariales</taxon>
        <taxon>Schizotheciaceae</taxon>
        <taxon>Echria</taxon>
    </lineage>
</organism>
<feature type="compositionally biased region" description="Low complexity" evidence="1">
    <location>
        <begin position="718"/>
        <end position="735"/>
    </location>
</feature>
<feature type="compositionally biased region" description="Low complexity" evidence="1">
    <location>
        <begin position="97"/>
        <end position="112"/>
    </location>
</feature>
<comment type="caution">
    <text evidence="2">The sequence shown here is derived from an EMBL/GenBank/DDBJ whole genome shotgun (WGS) entry which is preliminary data.</text>
</comment>
<protein>
    <submittedName>
        <fullName evidence="2">Uncharacterized protein</fullName>
    </submittedName>
</protein>
<dbReference type="AlphaFoldDB" id="A0AAJ0BJM2"/>
<sequence>MTSRGRGRPPTRQSAEPAPGPGRRSTRQQAGAQPQPEPQIDPAITAVEGGSMLPPRLPSSRRGRSQENARAADIARRGTRREVPPDESSMVSINSVAESGPSSSAPLSSYAHPQRRFGTPARGSSVVTSTAPSPGQVRAKVGLMKRSLDRLLTATAEAFDHLSLQGVDRDVFDVQRKANQDVLEAYLRTYLAQNTDSYANVAWVLDQVGAQSNEPIYARFSQILSMANLVSLLDTTVDFQEDDPTAHSPAIQAIDSAFPRDFNAQGLGGGYVMDPAQILEQVLEIRTQLLIINLQVLVSSNEKFNPYEAVRDVFCQPGSTVKQLHELKDNPGNEQADIIKEVPGFPQKEMPNMGSEWILTRIRSLCQQLPTEEIRGDELQLEELTKEYPFDEFVSGLEAFIKATFNKTRALLESGSSSSPDFLNPASAIQSQLAETVSQFGGPERSIGIQGVLDVMNDIETHQGAEFARLASQDIIERSHQIQAGTYPPISSVSYPPQFSSYGEPHVQSNGAIYAQSAAQATNPKRRRAGDDGEAAPAPAKRPRARRKQNPVQSSAPVASGALPSTAVDASQYPLPPSSLAAEPDFDAVRIRSREISAANRKAKEPQVRSAWVRNDVKLLVKAVDTYKCKWSIIQKEIEAGTIPFEIPRDQQALRDKARLLKQDFLKADGVLPPSFDLVVLGKKEVNAVIAVGKNPYRKEADIINGIPVNTEYQADPAASPAAALPPATAQAALPAPEPASAPAPDDGAQVEGAGSAMPVAQMGMGMDADAESEPVAA</sequence>
<dbReference type="EMBL" id="MU839829">
    <property type="protein sequence ID" value="KAK1758418.1"/>
    <property type="molecule type" value="Genomic_DNA"/>
</dbReference>
<evidence type="ECO:0000313" key="2">
    <source>
        <dbReference type="EMBL" id="KAK1758418.1"/>
    </source>
</evidence>
<gene>
    <name evidence="2" type="ORF">QBC47DRAFT_374623</name>
</gene>
<feature type="compositionally biased region" description="Low complexity" evidence="1">
    <location>
        <begin position="49"/>
        <end position="60"/>
    </location>
</feature>
<dbReference type="Proteomes" id="UP001239445">
    <property type="component" value="Unassembled WGS sequence"/>
</dbReference>
<feature type="region of interest" description="Disordered" evidence="1">
    <location>
        <begin position="718"/>
        <end position="778"/>
    </location>
</feature>
<name>A0AAJ0BJM2_9PEZI</name>
<feature type="compositionally biased region" description="Acidic residues" evidence="1">
    <location>
        <begin position="769"/>
        <end position="778"/>
    </location>
</feature>